<organism evidence="1 2">
    <name type="scientific">Pogonophryne albipinna</name>
    <dbReference type="NCBI Taxonomy" id="1090488"/>
    <lineage>
        <taxon>Eukaryota</taxon>
        <taxon>Metazoa</taxon>
        <taxon>Chordata</taxon>
        <taxon>Craniata</taxon>
        <taxon>Vertebrata</taxon>
        <taxon>Euteleostomi</taxon>
        <taxon>Actinopterygii</taxon>
        <taxon>Neopterygii</taxon>
        <taxon>Teleostei</taxon>
        <taxon>Neoteleostei</taxon>
        <taxon>Acanthomorphata</taxon>
        <taxon>Eupercaria</taxon>
        <taxon>Perciformes</taxon>
        <taxon>Notothenioidei</taxon>
        <taxon>Pogonophryne</taxon>
    </lineage>
</organism>
<feature type="non-terminal residue" evidence="1">
    <location>
        <position position="1"/>
    </location>
</feature>
<accession>A0AAD6F817</accession>
<name>A0AAD6F817_9TELE</name>
<keyword evidence="2" id="KW-1185">Reference proteome</keyword>
<dbReference type="EMBL" id="JAPTMU010000023">
    <property type="protein sequence ID" value="KAJ4924165.1"/>
    <property type="molecule type" value="Genomic_DNA"/>
</dbReference>
<dbReference type="AlphaFoldDB" id="A0AAD6F817"/>
<sequence length="148" mass="16457">MRVEMLLRHLPESGWRTVPVQPSDHTAVTENTCGRPLEIRLKQPCKSKAQMKNAVRGCRWLGFSTQVCGMFRYWNGGLDDDHLWKVVLEVKGIEALLTASGHWTLKVETACLVAPANIERGLMSFEAGLIYVASHDMPAGSDTHLGAR</sequence>
<dbReference type="Proteomes" id="UP001219934">
    <property type="component" value="Unassembled WGS sequence"/>
</dbReference>
<reference evidence="1" key="1">
    <citation type="submission" date="2022-11" db="EMBL/GenBank/DDBJ databases">
        <title>Chromosome-level genome of Pogonophryne albipinna.</title>
        <authorList>
            <person name="Jo E."/>
        </authorList>
    </citation>
    <scope>NUCLEOTIDE SEQUENCE</scope>
    <source>
        <strain evidence="1">SGF0006</strain>
        <tissue evidence="1">Muscle</tissue>
    </source>
</reference>
<protein>
    <submittedName>
        <fullName evidence="1">Uncharacterized protein</fullName>
    </submittedName>
</protein>
<comment type="caution">
    <text evidence="1">The sequence shown here is derived from an EMBL/GenBank/DDBJ whole genome shotgun (WGS) entry which is preliminary data.</text>
</comment>
<gene>
    <name evidence="1" type="ORF">JOQ06_000405</name>
</gene>
<evidence type="ECO:0000313" key="2">
    <source>
        <dbReference type="Proteomes" id="UP001219934"/>
    </source>
</evidence>
<proteinExistence type="predicted"/>
<evidence type="ECO:0000313" key="1">
    <source>
        <dbReference type="EMBL" id="KAJ4924165.1"/>
    </source>
</evidence>